<dbReference type="EMBL" id="VXIS01000221">
    <property type="protein sequence ID" value="KAA8896233.1"/>
    <property type="molecule type" value="Genomic_DNA"/>
</dbReference>
<protein>
    <submittedName>
        <fullName evidence="1">Uncharacterized protein</fullName>
    </submittedName>
</protein>
<evidence type="ECO:0000313" key="1">
    <source>
        <dbReference type="EMBL" id="KAA8896233.1"/>
    </source>
</evidence>
<reference evidence="1 2" key="1">
    <citation type="submission" date="2019-09" db="EMBL/GenBank/DDBJ databases">
        <title>Draft genome of the ectomycorrhizal ascomycete Sphaerosporella brunnea.</title>
        <authorList>
            <consortium name="DOE Joint Genome Institute"/>
            <person name="Benucci G.M."/>
            <person name="Marozzi G."/>
            <person name="Antonielli L."/>
            <person name="Sanchez S."/>
            <person name="Marco P."/>
            <person name="Wang X."/>
            <person name="Falini L.B."/>
            <person name="Barry K."/>
            <person name="Haridas S."/>
            <person name="Lipzen A."/>
            <person name="Labutti K."/>
            <person name="Grigoriev I.V."/>
            <person name="Murat C."/>
            <person name="Martin F."/>
            <person name="Albertini E."/>
            <person name="Donnini D."/>
            <person name="Bonito G."/>
        </authorList>
    </citation>
    <scope>NUCLEOTIDE SEQUENCE [LARGE SCALE GENOMIC DNA]</scope>
    <source>
        <strain evidence="1 2">Sb_GMNB300</strain>
    </source>
</reference>
<gene>
    <name evidence="1" type="ORF">FN846DRAFT_893455</name>
</gene>
<proteinExistence type="predicted"/>
<comment type="caution">
    <text evidence="1">The sequence shown here is derived from an EMBL/GenBank/DDBJ whole genome shotgun (WGS) entry which is preliminary data.</text>
</comment>
<dbReference type="Proteomes" id="UP000326924">
    <property type="component" value="Unassembled WGS sequence"/>
</dbReference>
<keyword evidence="2" id="KW-1185">Reference proteome</keyword>
<organism evidence="1 2">
    <name type="scientific">Sphaerosporella brunnea</name>
    <dbReference type="NCBI Taxonomy" id="1250544"/>
    <lineage>
        <taxon>Eukaryota</taxon>
        <taxon>Fungi</taxon>
        <taxon>Dikarya</taxon>
        <taxon>Ascomycota</taxon>
        <taxon>Pezizomycotina</taxon>
        <taxon>Pezizomycetes</taxon>
        <taxon>Pezizales</taxon>
        <taxon>Pyronemataceae</taxon>
        <taxon>Sphaerosporella</taxon>
    </lineage>
</organism>
<dbReference type="InParanoid" id="A0A5J5ELX3"/>
<accession>A0A5J5ELX3</accession>
<dbReference type="AlphaFoldDB" id="A0A5J5ELX3"/>
<name>A0A5J5ELX3_9PEZI</name>
<evidence type="ECO:0000313" key="2">
    <source>
        <dbReference type="Proteomes" id="UP000326924"/>
    </source>
</evidence>
<sequence>MQRLAIPALRLVLVDVPTQSSFALKVSKIGALYSLGINAMQAHDYYLPPPDRILTLLAPLPDLYNALSHLMKLIALSRRMAVAPDIVEGQVALAMRWMADWPLAANEVASTQEIVGDNMASIVVAYVKP</sequence>